<gene>
    <name evidence="3" type="primary">EMB2758_11</name>
    <name evidence="3" type="ORF">CK203_031009</name>
</gene>
<evidence type="ECO:0000256" key="2">
    <source>
        <dbReference type="PROSITE-ProRule" id="PRU00708"/>
    </source>
</evidence>
<dbReference type="PANTHER" id="PTHR47926:SF347">
    <property type="entry name" value="PENTATRICOPEPTIDE REPEAT-CONTAINING PROTEIN"/>
    <property type="match status" value="1"/>
</dbReference>
<dbReference type="AlphaFoldDB" id="A0A438I1A8"/>
<organism evidence="3 4">
    <name type="scientific">Vitis vinifera</name>
    <name type="common">Grape</name>
    <dbReference type="NCBI Taxonomy" id="29760"/>
    <lineage>
        <taxon>Eukaryota</taxon>
        <taxon>Viridiplantae</taxon>
        <taxon>Streptophyta</taxon>
        <taxon>Embryophyta</taxon>
        <taxon>Tracheophyta</taxon>
        <taxon>Spermatophyta</taxon>
        <taxon>Magnoliopsida</taxon>
        <taxon>eudicotyledons</taxon>
        <taxon>Gunneridae</taxon>
        <taxon>Pentapetalae</taxon>
        <taxon>rosids</taxon>
        <taxon>Vitales</taxon>
        <taxon>Vitaceae</taxon>
        <taxon>Viteae</taxon>
        <taxon>Vitis</taxon>
    </lineage>
</organism>
<keyword evidence="1" id="KW-0677">Repeat</keyword>
<accession>A0A438I1A8</accession>
<protein>
    <submittedName>
        <fullName evidence="3">Pentatricopeptide repeat-containing protein</fullName>
    </submittedName>
</protein>
<dbReference type="FunFam" id="1.25.40.10:FF:000073">
    <property type="entry name" value="Pentatricopeptide repeat-containing protein chloroplastic"/>
    <property type="match status" value="1"/>
</dbReference>
<dbReference type="Proteomes" id="UP000288805">
    <property type="component" value="Unassembled WGS sequence"/>
</dbReference>
<dbReference type="EMBL" id="QGNW01000154">
    <property type="protein sequence ID" value="RVW90495.1"/>
    <property type="molecule type" value="Genomic_DNA"/>
</dbReference>
<proteinExistence type="predicted"/>
<dbReference type="Gene3D" id="1.25.40.10">
    <property type="entry name" value="Tetratricopeptide repeat domain"/>
    <property type="match status" value="5"/>
</dbReference>
<dbReference type="InterPro" id="IPR046960">
    <property type="entry name" value="PPR_At4g14850-like_plant"/>
</dbReference>
<sequence>MSSRLNPPPSSTDMSKWLTMIRRHASDANPFHAISFFKAIPRNQRENAPLDDHFVYASLIKACNRLSAIREGRSIHCHVLRFGLDYNVNVLNALVYLYSSAEKSMGCACALFDKIPEKTIVTVNCMISGFVKNKRFHAGVGLFNRVLGGGFDLRVKPNYVTLVILISGCVEFGRFSIGNSLHSYCCKTSLDLKNEVRNALIHLYAEFEYMDDAAKLFHETNVRDLVSWNTMIAGYAKNNDCRNAFSLFREMRIGNVECDRVSLVSLISACTNCRDLHMGKAVHAFIKVSGMEMMIHFETALINMYSKCGSIELGRKVFDELADENIASWNSMIYGYVECGFNIEALSLWNVIQSRKIKPDEVTMLGLISACRSSGDLHQGIQINSYIESSDHLSGSTVLCNALIDMYAKCGSMDRAETVFSKMPRRDVISWTSIIVGYAINGEGEEALLAFRKMGAEKIEPNSVTFLGVLSACDHAGLVDKGKNLYDIMCKYYHIEPKIEHCGCMVDMHARAGMLEEAYKFVKDMPVEPNAVVWRMLINACRVHGDFNLGLNLVSGLIDVKTEHGPEDHVISSNIFAEAGRWDDVLQERSLMVAQKAVKLPGKSSIADSLE</sequence>
<dbReference type="InterPro" id="IPR002885">
    <property type="entry name" value="PPR_rpt"/>
</dbReference>
<dbReference type="GO" id="GO:0009451">
    <property type="term" value="P:RNA modification"/>
    <property type="evidence" value="ECO:0007669"/>
    <property type="project" value="InterPro"/>
</dbReference>
<dbReference type="Pfam" id="PF01535">
    <property type="entry name" value="PPR"/>
    <property type="match status" value="3"/>
</dbReference>
<dbReference type="PROSITE" id="PS51375">
    <property type="entry name" value="PPR"/>
    <property type="match status" value="3"/>
</dbReference>
<dbReference type="FunFam" id="1.25.40.10:FF:000184">
    <property type="entry name" value="Pentatricopeptide repeat-containing protein, chloroplastic"/>
    <property type="match status" value="1"/>
</dbReference>
<dbReference type="Pfam" id="PF13041">
    <property type="entry name" value="PPR_2"/>
    <property type="match status" value="3"/>
</dbReference>
<dbReference type="PANTHER" id="PTHR47926">
    <property type="entry name" value="PENTATRICOPEPTIDE REPEAT-CONTAINING PROTEIN"/>
    <property type="match status" value="1"/>
</dbReference>
<evidence type="ECO:0000256" key="1">
    <source>
        <dbReference type="ARBA" id="ARBA00022737"/>
    </source>
</evidence>
<evidence type="ECO:0000313" key="3">
    <source>
        <dbReference type="EMBL" id="RVW90495.1"/>
    </source>
</evidence>
<dbReference type="InterPro" id="IPR011990">
    <property type="entry name" value="TPR-like_helical_dom_sf"/>
</dbReference>
<feature type="repeat" description="PPR" evidence="2">
    <location>
        <begin position="396"/>
        <end position="430"/>
    </location>
</feature>
<dbReference type="GO" id="GO:0003723">
    <property type="term" value="F:RNA binding"/>
    <property type="evidence" value="ECO:0007669"/>
    <property type="project" value="InterPro"/>
</dbReference>
<dbReference type="FunFam" id="1.25.40.10:FF:000031">
    <property type="entry name" value="Pentatricopeptide repeat-containing protein mitochondrial"/>
    <property type="match status" value="1"/>
</dbReference>
<name>A0A438I1A8_VITVI</name>
<feature type="repeat" description="PPR" evidence="2">
    <location>
        <begin position="325"/>
        <end position="359"/>
    </location>
</feature>
<evidence type="ECO:0000313" key="4">
    <source>
        <dbReference type="Proteomes" id="UP000288805"/>
    </source>
</evidence>
<reference evidence="3 4" key="1">
    <citation type="journal article" date="2018" name="PLoS Genet.">
        <title>Population sequencing reveals clonal diversity and ancestral inbreeding in the grapevine cultivar Chardonnay.</title>
        <authorList>
            <person name="Roach M.J."/>
            <person name="Johnson D.L."/>
            <person name="Bohlmann J."/>
            <person name="van Vuuren H.J."/>
            <person name="Jones S.J."/>
            <person name="Pretorius I.S."/>
            <person name="Schmidt S.A."/>
            <person name="Borneman A.R."/>
        </authorList>
    </citation>
    <scope>NUCLEOTIDE SEQUENCE [LARGE SCALE GENOMIC DNA]</scope>
    <source>
        <strain evidence="4">cv. Chardonnay</strain>
        <tissue evidence="3">Leaf</tissue>
    </source>
</reference>
<feature type="repeat" description="PPR" evidence="2">
    <location>
        <begin position="224"/>
        <end position="258"/>
    </location>
</feature>
<comment type="caution">
    <text evidence="3">The sequence shown here is derived from an EMBL/GenBank/DDBJ whole genome shotgun (WGS) entry which is preliminary data.</text>
</comment>
<dbReference type="NCBIfam" id="TIGR00756">
    <property type="entry name" value="PPR"/>
    <property type="match status" value="5"/>
</dbReference>